<dbReference type="PROSITE" id="PS50863">
    <property type="entry name" value="B3"/>
    <property type="match status" value="1"/>
</dbReference>
<evidence type="ECO:0000256" key="4">
    <source>
        <dbReference type="ARBA" id="ARBA00023163"/>
    </source>
</evidence>
<keyword evidence="3" id="KW-0238">DNA-binding</keyword>
<accession>A0A498HWI1</accession>
<evidence type="ECO:0000256" key="1">
    <source>
        <dbReference type="ARBA" id="ARBA00004123"/>
    </source>
</evidence>
<keyword evidence="5" id="KW-0539">Nucleus</keyword>
<name>A0A498HWI1_MALDO</name>
<dbReference type="InterPro" id="IPR015300">
    <property type="entry name" value="DNA-bd_pseudobarrel_sf"/>
</dbReference>
<feature type="domain" description="TF-B3" evidence="6">
    <location>
        <begin position="34"/>
        <end position="86"/>
    </location>
</feature>
<dbReference type="EMBL" id="RDQH01000341">
    <property type="protein sequence ID" value="RXH75816.1"/>
    <property type="molecule type" value="Genomic_DNA"/>
</dbReference>
<evidence type="ECO:0000256" key="2">
    <source>
        <dbReference type="ARBA" id="ARBA00023015"/>
    </source>
</evidence>
<dbReference type="GO" id="GO:0005634">
    <property type="term" value="C:nucleus"/>
    <property type="evidence" value="ECO:0007669"/>
    <property type="project" value="UniProtKB-SubCell"/>
</dbReference>
<dbReference type="Pfam" id="PF02362">
    <property type="entry name" value="B3"/>
    <property type="match status" value="1"/>
</dbReference>
<organism evidence="7 8">
    <name type="scientific">Malus domestica</name>
    <name type="common">Apple</name>
    <name type="synonym">Pyrus malus</name>
    <dbReference type="NCBI Taxonomy" id="3750"/>
    <lineage>
        <taxon>Eukaryota</taxon>
        <taxon>Viridiplantae</taxon>
        <taxon>Streptophyta</taxon>
        <taxon>Embryophyta</taxon>
        <taxon>Tracheophyta</taxon>
        <taxon>Spermatophyta</taxon>
        <taxon>Magnoliopsida</taxon>
        <taxon>eudicotyledons</taxon>
        <taxon>Gunneridae</taxon>
        <taxon>Pentapetalae</taxon>
        <taxon>rosids</taxon>
        <taxon>fabids</taxon>
        <taxon>Rosales</taxon>
        <taxon>Rosaceae</taxon>
        <taxon>Amygdaloideae</taxon>
        <taxon>Maleae</taxon>
        <taxon>Malus</taxon>
    </lineage>
</organism>
<evidence type="ECO:0000313" key="8">
    <source>
        <dbReference type="Proteomes" id="UP000290289"/>
    </source>
</evidence>
<evidence type="ECO:0000256" key="3">
    <source>
        <dbReference type="ARBA" id="ARBA00023125"/>
    </source>
</evidence>
<comment type="caution">
    <text evidence="7">The sequence shown here is derived from an EMBL/GenBank/DDBJ whole genome shotgun (WGS) entry which is preliminary data.</text>
</comment>
<dbReference type="Proteomes" id="UP000290289">
    <property type="component" value="Chromosome 15"/>
</dbReference>
<dbReference type="AlphaFoldDB" id="A0A498HWI1"/>
<sequence>MLCFAYEQSIPVAFTTSLGGKKLDKALFKSCQGSWDVKVGRTGHGVFYFEEGWKEFVKNHSLEVGEFLVSEHKGNMDFNVKVYELRGCEKEFPPPSSRIIVGKTHRNQCAVAERKGGLSIANEKDGDLCLFEFIEKPKSRSKPAIMDVKIFRFGS</sequence>
<dbReference type="PANTHER" id="PTHR31920:SF149">
    <property type="entry name" value="B3 DOMAIN-CONTAINING PROTEIN OS01G0723500-LIKE ISOFORM X1"/>
    <property type="match status" value="1"/>
</dbReference>
<keyword evidence="2" id="KW-0805">Transcription regulation</keyword>
<dbReference type="GO" id="GO:0003677">
    <property type="term" value="F:DNA binding"/>
    <property type="evidence" value="ECO:0007669"/>
    <property type="project" value="UniProtKB-KW"/>
</dbReference>
<dbReference type="Gene3D" id="2.40.330.10">
    <property type="entry name" value="DNA-binding pseudobarrel domain"/>
    <property type="match status" value="1"/>
</dbReference>
<dbReference type="InterPro" id="IPR050655">
    <property type="entry name" value="Plant_B3_domain"/>
</dbReference>
<keyword evidence="8" id="KW-1185">Reference proteome</keyword>
<evidence type="ECO:0000259" key="6">
    <source>
        <dbReference type="PROSITE" id="PS50863"/>
    </source>
</evidence>
<dbReference type="STRING" id="3750.A0A498HWI1"/>
<dbReference type="SMART" id="SM01019">
    <property type="entry name" value="B3"/>
    <property type="match status" value="1"/>
</dbReference>
<evidence type="ECO:0000256" key="5">
    <source>
        <dbReference type="ARBA" id="ARBA00023242"/>
    </source>
</evidence>
<dbReference type="CDD" id="cd10017">
    <property type="entry name" value="B3_DNA"/>
    <property type="match status" value="1"/>
</dbReference>
<dbReference type="InterPro" id="IPR003340">
    <property type="entry name" value="B3_DNA-bd"/>
</dbReference>
<dbReference type="PANTHER" id="PTHR31920">
    <property type="entry name" value="B3 DOMAIN-CONTAINING"/>
    <property type="match status" value="1"/>
</dbReference>
<dbReference type="SUPFAM" id="SSF101936">
    <property type="entry name" value="DNA-binding pseudobarrel domain"/>
    <property type="match status" value="1"/>
</dbReference>
<evidence type="ECO:0000313" key="7">
    <source>
        <dbReference type="EMBL" id="RXH75816.1"/>
    </source>
</evidence>
<reference evidence="7 8" key="1">
    <citation type="submission" date="2018-10" db="EMBL/GenBank/DDBJ databases">
        <title>A high-quality apple genome assembly.</title>
        <authorList>
            <person name="Hu J."/>
        </authorList>
    </citation>
    <scope>NUCLEOTIDE SEQUENCE [LARGE SCALE GENOMIC DNA]</scope>
    <source>
        <strain evidence="8">cv. HFTH1</strain>
        <tissue evidence="7">Young leaf</tissue>
    </source>
</reference>
<proteinExistence type="predicted"/>
<keyword evidence="4" id="KW-0804">Transcription</keyword>
<comment type="subcellular location">
    <subcellularLocation>
        <location evidence="1">Nucleus</location>
    </subcellularLocation>
</comment>
<gene>
    <name evidence="7" type="ORF">DVH24_039515</name>
</gene>
<protein>
    <recommendedName>
        <fullName evidence="6">TF-B3 domain-containing protein</fullName>
    </recommendedName>
</protein>